<dbReference type="Proteomes" id="UP001056436">
    <property type="component" value="Unassembled WGS sequence"/>
</dbReference>
<organism evidence="2 3">
    <name type="scientific">Colletotrichum abscissum</name>
    <dbReference type="NCBI Taxonomy" id="1671311"/>
    <lineage>
        <taxon>Eukaryota</taxon>
        <taxon>Fungi</taxon>
        <taxon>Dikarya</taxon>
        <taxon>Ascomycota</taxon>
        <taxon>Pezizomycotina</taxon>
        <taxon>Sordariomycetes</taxon>
        <taxon>Hypocreomycetidae</taxon>
        <taxon>Glomerellales</taxon>
        <taxon>Glomerellaceae</taxon>
        <taxon>Colletotrichum</taxon>
        <taxon>Colletotrichum acutatum species complex</taxon>
    </lineage>
</organism>
<comment type="caution">
    <text evidence="2">The sequence shown here is derived from an EMBL/GenBank/DDBJ whole genome shotgun (WGS) entry which is preliminary data.</text>
</comment>
<sequence length="134" mass="14507">MAPTSKAPESASPTTTGPDGDSSVDNIAQVVFCPSFSASVYHLPCVSHPSLLRLSLSQSLVPPLDASLRLSSPSHLAEYCTIRLWQARCQLRCPPLVHTERLGTCLVVHAVTCCRGEERRRGHVGARSRPTRTC</sequence>
<feature type="region of interest" description="Disordered" evidence="1">
    <location>
        <begin position="1"/>
        <end position="22"/>
    </location>
</feature>
<evidence type="ECO:0000313" key="3">
    <source>
        <dbReference type="Proteomes" id="UP001056436"/>
    </source>
</evidence>
<dbReference type="EMBL" id="SDAQ01000013">
    <property type="protein sequence ID" value="KAI3556167.1"/>
    <property type="molecule type" value="Genomic_DNA"/>
</dbReference>
<evidence type="ECO:0000256" key="1">
    <source>
        <dbReference type="SAM" id="MobiDB-lite"/>
    </source>
</evidence>
<dbReference type="AlphaFoldDB" id="A0A9P9XMT0"/>
<keyword evidence="3" id="KW-1185">Reference proteome</keyword>
<name>A0A9P9XMT0_9PEZI</name>
<reference evidence="2" key="1">
    <citation type="submission" date="2019-01" db="EMBL/GenBank/DDBJ databases">
        <title>Colletotrichum abscissum LGMF1257.</title>
        <authorList>
            <person name="Baroncelli R."/>
        </authorList>
    </citation>
    <scope>NUCLEOTIDE SEQUENCE</scope>
    <source>
        <strain evidence="2">Ca142</strain>
    </source>
</reference>
<dbReference type="OrthoDB" id="5398685at2759"/>
<gene>
    <name evidence="2" type="ORF">CABS02_03450</name>
</gene>
<proteinExistence type="predicted"/>
<evidence type="ECO:0000313" key="2">
    <source>
        <dbReference type="EMBL" id="KAI3556167.1"/>
    </source>
</evidence>
<accession>A0A9P9XMT0</accession>
<protein>
    <submittedName>
        <fullName evidence="2">Uncharacterized protein</fullName>
    </submittedName>
</protein>